<dbReference type="Proteomes" id="UP001181693">
    <property type="component" value="Unassembled WGS sequence"/>
</dbReference>
<reference evidence="1" key="1">
    <citation type="thesis" date="2020" institute="ProQuest LLC" country="789 East Eisenhower Parkway, Ann Arbor, MI, USA">
        <title>Comparative Genomics and Chromosome Evolution.</title>
        <authorList>
            <person name="Mudd A.B."/>
        </authorList>
    </citation>
    <scope>NUCLEOTIDE SEQUENCE</scope>
    <source>
        <strain evidence="1">1538</strain>
        <tissue evidence="1">Blood</tissue>
    </source>
</reference>
<dbReference type="AlphaFoldDB" id="A0AAV2ZTQ4"/>
<evidence type="ECO:0000313" key="2">
    <source>
        <dbReference type="Proteomes" id="UP001181693"/>
    </source>
</evidence>
<protein>
    <submittedName>
        <fullName evidence="1">Uncharacterized protein</fullName>
    </submittedName>
</protein>
<dbReference type="EMBL" id="DYDO01000153">
    <property type="protein sequence ID" value="DBA13628.1"/>
    <property type="molecule type" value="Genomic_DNA"/>
</dbReference>
<name>A0AAV2ZTQ4_PYXAD</name>
<evidence type="ECO:0000313" key="1">
    <source>
        <dbReference type="EMBL" id="DBA13628.1"/>
    </source>
</evidence>
<organism evidence="1 2">
    <name type="scientific">Pyxicephalus adspersus</name>
    <name type="common">African bullfrog</name>
    <dbReference type="NCBI Taxonomy" id="30357"/>
    <lineage>
        <taxon>Eukaryota</taxon>
        <taxon>Metazoa</taxon>
        <taxon>Chordata</taxon>
        <taxon>Craniata</taxon>
        <taxon>Vertebrata</taxon>
        <taxon>Euteleostomi</taxon>
        <taxon>Amphibia</taxon>
        <taxon>Batrachia</taxon>
        <taxon>Anura</taxon>
        <taxon>Neobatrachia</taxon>
        <taxon>Ranoidea</taxon>
        <taxon>Pyxicephalidae</taxon>
        <taxon>Pyxicephalinae</taxon>
        <taxon>Pyxicephalus</taxon>
    </lineage>
</organism>
<accession>A0AAV2ZTQ4</accession>
<gene>
    <name evidence="1" type="ORF">GDO54_018444</name>
</gene>
<proteinExistence type="predicted"/>
<keyword evidence="2" id="KW-1185">Reference proteome</keyword>
<comment type="caution">
    <text evidence="1">The sequence shown here is derived from an EMBL/GenBank/DDBJ whole genome shotgun (WGS) entry which is preliminary data.</text>
</comment>
<sequence length="95" mass="11032">MIFNLIHRDLAAREVCMSIPCACFRSDLQDQHFLYRSAMTALTCPSSPIPFIIVSRLFLYWGHLLCTHPWIYLYKANRRFSSNIHNVPDPMTGSL</sequence>